<reference evidence="2" key="1">
    <citation type="submission" date="2023-08" db="EMBL/GenBank/DDBJ databases">
        <title>Chromosome-level Genome Assembly of mud carp (Cirrhinus molitorella).</title>
        <authorList>
            <person name="Liu H."/>
        </authorList>
    </citation>
    <scope>NUCLEOTIDE SEQUENCE</scope>
    <source>
        <strain evidence="2">Prfri</strain>
        <tissue evidence="2">Muscle</tissue>
    </source>
</reference>
<dbReference type="AlphaFoldDB" id="A0AA88PQT9"/>
<feature type="region of interest" description="Disordered" evidence="1">
    <location>
        <begin position="59"/>
        <end position="85"/>
    </location>
</feature>
<dbReference type="Proteomes" id="UP001187343">
    <property type="component" value="Unassembled WGS sequence"/>
</dbReference>
<protein>
    <submittedName>
        <fullName evidence="2">Uncharacterized protein</fullName>
    </submittedName>
</protein>
<comment type="caution">
    <text evidence="2">The sequence shown here is derived from an EMBL/GenBank/DDBJ whole genome shotgun (WGS) entry which is preliminary data.</text>
</comment>
<dbReference type="EMBL" id="JAUYZG010000017">
    <property type="protein sequence ID" value="KAK2884189.1"/>
    <property type="molecule type" value="Genomic_DNA"/>
</dbReference>
<organism evidence="2 3">
    <name type="scientific">Cirrhinus molitorella</name>
    <name type="common">mud carp</name>
    <dbReference type="NCBI Taxonomy" id="172907"/>
    <lineage>
        <taxon>Eukaryota</taxon>
        <taxon>Metazoa</taxon>
        <taxon>Chordata</taxon>
        <taxon>Craniata</taxon>
        <taxon>Vertebrata</taxon>
        <taxon>Euteleostomi</taxon>
        <taxon>Actinopterygii</taxon>
        <taxon>Neopterygii</taxon>
        <taxon>Teleostei</taxon>
        <taxon>Ostariophysi</taxon>
        <taxon>Cypriniformes</taxon>
        <taxon>Cyprinidae</taxon>
        <taxon>Labeoninae</taxon>
        <taxon>Labeonini</taxon>
        <taxon>Cirrhinus</taxon>
    </lineage>
</organism>
<keyword evidence="3" id="KW-1185">Reference proteome</keyword>
<gene>
    <name evidence="2" type="ORF">Q8A67_017826</name>
</gene>
<proteinExistence type="predicted"/>
<name>A0AA88PQT9_9TELE</name>
<accession>A0AA88PQT9</accession>
<evidence type="ECO:0000313" key="2">
    <source>
        <dbReference type="EMBL" id="KAK2884189.1"/>
    </source>
</evidence>
<evidence type="ECO:0000256" key="1">
    <source>
        <dbReference type="SAM" id="MobiDB-lite"/>
    </source>
</evidence>
<evidence type="ECO:0000313" key="3">
    <source>
        <dbReference type="Proteomes" id="UP001187343"/>
    </source>
</evidence>
<sequence>MQRGRLVRRGGVQLQDTSAKHCVVILPPRHTVLSHQSESRWLSELWRFCGRRETTREQREVESGEVVHKGMRGGRSDHLMVSTHA</sequence>
<feature type="compositionally biased region" description="Basic and acidic residues" evidence="1">
    <location>
        <begin position="59"/>
        <end position="78"/>
    </location>
</feature>